<evidence type="ECO:0008006" key="4">
    <source>
        <dbReference type="Google" id="ProtNLM"/>
    </source>
</evidence>
<reference evidence="3" key="1">
    <citation type="journal article" date="2019" name="Int. J. Syst. Evol. Microbiol.">
        <title>The Global Catalogue of Microorganisms (GCM) 10K type strain sequencing project: providing services to taxonomists for standard genome sequencing and annotation.</title>
        <authorList>
            <consortium name="The Broad Institute Genomics Platform"/>
            <consortium name="The Broad Institute Genome Sequencing Center for Infectious Disease"/>
            <person name="Wu L."/>
            <person name="Ma J."/>
        </authorList>
    </citation>
    <scope>NUCLEOTIDE SEQUENCE [LARGE SCALE GENOMIC DNA]</scope>
    <source>
        <strain evidence="3">KCTC 23701</strain>
    </source>
</reference>
<organism evidence="2 3">
    <name type="scientific">Jeongeupia chitinilytica</name>
    <dbReference type="NCBI Taxonomy" id="1041641"/>
    <lineage>
        <taxon>Bacteria</taxon>
        <taxon>Pseudomonadati</taxon>
        <taxon>Pseudomonadota</taxon>
        <taxon>Betaproteobacteria</taxon>
        <taxon>Neisseriales</taxon>
        <taxon>Chitinibacteraceae</taxon>
        <taxon>Jeongeupia</taxon>
    </lineage>
</organism>
<evidence type="ECO:0000313" key="3">
    <source>
        <dbReference type="Proteomes" id="UP000604737"/>
    </source>
</evidence>
<dbReference type="Proteomes" id="UP000604737">
    <property type="component" value="Unassembled WGS sequence"/>
</dbReference>
<comment type="caution">
    <text evidence="2">The sequence shown here is derived from an EMBL/GenBank/DDBJ whole genome shotgun (WGS) entry which is preliminary data.</text>
</comment>
<feature type="signal peptide" evidence="1">
    <location>
        <begin position="1"/>
        <end position="18"/>
    </location>
</feature>
<keyword evidence="1" id="KW-0732">Signal</keyword>
<feature type="chain" id="PRO_5046572662" description="Lipoprotein" evidence="1">
    <location>
        <begin position="19"/>
        <end position="59"/>
    </location>
</feature>
<evidence type="ECO:0000313" key="2">
    <source>
        <dbReference type="EMBL" id="GHD60446.1"/>
    </source>
</evidence>
<protein>
    <recommendedName>
        <fullName evidence="4">Lipoprotein</fullName>
    </recommendedName>
</protein>
<gene>
    <name evidence="2" type="ORF">GCM10007350_13490</name>
</gene>
<dbReference type="EMBL" id="BMYO01000003">
    <property type="protein sequence ID" value="GHD60446.1"/>
    <property type="molecule type" value="Genomic_DNA"/>
</dbReference>
<sequence length="59" mass="5961">MRMLSYALLLALTGCAIAMTSEVHQPDGRDTRRGIAMSNGCARAAGASGPIASACVAGH</sequence>
<accession>A0ABQ3GXW2</accession>
<proteinExistence type="predicted"/>
<name>A0ABQ3GXW2_9NEIS</name>
<evidence type="ECO:0000256" key="1">
    <source>
        <dbReference type="SAM" id="SignalP"/>
    </source>
</evidence>
<keyword evidence="3" id="KW-1185">Reference proteome</keyword>
<dbReference type="PROSITE" id="PS51257">
    <property type="entry name" value="PROKAR_LIPOPROTEIN"/>
    <property type="match status" value="1"/>
</dbReference>